<gene>
    <name evidence="2" type="ORF">MBHS_00871</name>
</gene>
<keyword evidence="2" id="KW-0167">Capsid protein</keyword>
<dbReference type="EMBL" id="FMSV02000144">
    <property type="protein sequence ID" value="SEH05018.1"/>
    <property type="molecule type" value="Genomic_DNA"/>
</dbReference>
<dbReference type="Proteomes" id="UP000236724">
    <property type="component" value="Unassembled WGS sequence"/>
</dbReference>
<keyword evidence="2" id="KW-0946">Virion</keyword>
<reference evidence="2 3" key="1">
    <citation type="submission" date="2016-10" db="EMBL/GenBank/DDBJ databases">
        <authorList>
            <person name="de Groot N.N."/>
        </authorList>
    </citation>
    <scope>NUCLEOTIDE SEQUENCE [LARGE SCALE GENOMIC DNA]</scope>
    <source>
        <strain evidence="2">MBHS1</strain>
    </source>
</reference>
<protein>
    <submittedName>
        <fullName evidence="2">Spore Coat Protein U domain protein</fullName>
    </submittedName>
</protein>
<evidence type="ECO:0000313" key="2">
    <source>
        <dbReference type="EMBL" id="SEH05018.1"/>
    </source>
</evidence>
<proteinExistence type="predicted"/>
<name>A0A1H6F4C9_9GAMM</name>
<dbReference type="RefSeq" id="WP_103919009.1">
    <property type="nucleotide sequence ID" value="NZ_FMSV02000144.1"/>
</dbReference>
<evidence type="ECO:0000313" key="3">
    <source>
        <dbReference type="Proteomes" id="UP000236724"/>
    </source>
</evidence>
<dbReference type="SMART" id="SM00972">
    <property type="entry name" value="SCPU"/>
    <property type="match status" value="1"/>
</dbReference>
<evidence type="ECO:0000259" key="1">
    <source>
        <dbReference type="Pfam" id="PF05229"/>
    </source>
</evidence>
<sequence>MQMIIKTIYAGSLLVGSLLLYLPIHACEITVYPVQFGTYSGAELYARGEVIIENCPSSPVIIKLNAGNNSGGTFISRYMGDGLGNKISYNLYLDAGHNIIWGDGIQGNDMLQAGEGRYMIYAQVPAYQFMVVGKYRDRVEVLVEW</sequence>
<keyword evidence="3" id="KW-1185">Reference proteome</keyword>
<dbReference type="OrthoDB" id="8588792at2"/>
<dbReference type="InterPro" id="IPR007893">
    <property type="entry name" value="Spore_coat_U/FanG"/>
</dbReference>
<dbReference type="PANTHER" id="PTHR37089">
    <property type="entry name" value="PROTEIN U-RELATED"/>
    <property type="match status" value="1"/>
</dbReference>
<dbReference type="AlphaFoldDB" id="A0A1H6F4C9"/>
<dbReference type="Pfam" id="PF05229">
    <property type="entry name" value="SCPU"/>
    <property type="match status" value="1"/>
</dbReference>
<accession>A0A1H6F4C9</accession>
<dbReference type="InterPro" id="IPR053167">
    <property type="entry name" value="Spore_coat_component"/>
</dbReference>
<dbReference type="PANTHER" id="PTHR37089:SF3">
    <property type="entry name" value="EXPORTED PROTEIN"/>
    <property type="match status" value="1"/>
</dbReference>
<feature type="domain" description="Spore coat protein U/FanG" evidence="1">
    <location>
        <begin position="25"/>
        <end position="141"/>
    </location>
</feature>
<organism evidence="2 3">
    <name type="scientific">Candidatus Venteria ishoeyi</name>
    <dbReference type="NCBI Taxonomy" id="1899563"/>
    <lineage>
        <taxon>Bacteria</taxon>
        <taxon>Pseudomonadati</taxon>
        <taxon>Pseudomonadota</taxon>
        <taxon>Gammaproteobacteria</taxon>
        <taxon>Thiotrichales</taxon>
        <taxon>Thiotrichaceae</taxon>
        <taxon>Venteria</taxon>
    </lineage>
</organism>